<dbReference type="Proteomes" id="UP001149140">
    <property type="component" value="Unassembled WGS sequence"/>
</dbReference>
<reference evidence="3" key="1">
    <citation type="submission" date="2022-10" db="EMBL/GenBank/DDBJ databases">
        <title>The WGS of Solirubrobacter ginsenosidimutans DSM 21036.</title>
        <authorList>
            <person name="Jiang Z."/>
        </authorList>
    </citation>
    <scope>NUCLEOTIDE SEQUENCE</scope>
    <source>
        <strain evidence="3">DSM 21036</strain>
    </source>
</reference>
<dbReference type="Pfam" id="PF04480">
    <property type="entry name" value="DUF559"/>
    <property type="match status" value="1"/>
</dbReference>
<organism evidence="3 4">
    <name type="scientific">Solirubrobacter ginsenosidimutans</name>
    <dbReference type="NCBI Taxonomy" id="490573"/>
    <lineage>
        <taxon>Bacteria</taxon>
        <taxon>Bacillati</taxon>
        <taxon>Actinomycetota</taxon>
        <taxon>Thermoleophilia</taxon>
        <taxon>Solirubrobacterales</taxon>
        <taxon>Solirubrobacteraceae</taxon>
        <taxon>Solirubrobacter</taxon>
    </lineage>
</organism>
<sequence>MAARQFSVVSLAQLHECGMSDGQVTWRVQSGRLFPYFRGIYAVIPQLSMEGVFVAAVIACGPGAVLSHYSAAALRGWVEWDGRQPEVTTPTPRYHPGIRTHRSQTVERVVINGIPVTPAARTAIDISATLPERRLRRAINEALNQRQLELRDLVTSGHRGARKLRRVLASAAPTRSELEDVVLAVLADLPKPDVNRRGTRFVPDFRWPAHRVILEADSVRFHDQPLARADDANRQRALEREGNTVLRTTWDEATLRPGVLERRVRAALDASTVEFLEYSAGNSTVAAQ</sequence>
<dbReference type="RefSeq" id="WP_270043929.1">
    <property type="nucleotide sequence ID" value="NZ_JAPDOD010000036.1"/>
</dbReference>
<accession>A0A9X3N0P7</accession>
<evidence type="ECO:0000313" key="4">
    <source>
        <dbReference type="Proteomes" id="UP001149140"/>
    </source>
</evidence>
<keyword evidence="4" id="KW-1185">Reference proteome</keyword>
<dbReference type="AlphaFoldDB" id="A0A9X3N0P7"/>
<dbReference type="Pfam" id="PF13338">
    <property type="entry name" value="AbiEi_4"/>
    <property type="match status" value="1"/>
</dbReference>
<evidence type="ECO:0000259" key="2">
    <source>
        <dbReference type="Pfam" id="PF13338"/>
    </source>
</evidence>
<dbReference type="InterPro" id="IPR007569">
    <property type="entry name" value="DUF559"/>
</dbReference>
<name>A0A9X3N0P7_9ACTN</name>
<dbReference type="InterPro" id="IPR025159">
    <property type="entry name" value="AbiEi_N"/>
</dbReference>
<protein>
    <submittedName>
        <fullName evidence="3">Type IV toxin-antitoxin system AbiEi family antitoxin domain-containing protein</fullName>
    </submittedName>
</protein>
<feature type="domain" description="DUF559" evidence="1">
    <location>
        <begin position="200"/>
        <end position="254"/>
    </location>
</feature>
<proteinExistence type="predicted"/>
<evidence type="ECO:0000259" key="1">
    <source>
        <dbReference type="Pfam" id="PF04480"/>
    </source>
</evidence>
<gene>
    <name evidence="3" type="ORF">OM076_30700</name>
</gene>
<comment type="caution">
    <text evidence="3">The sequence shown here is derived from an EMBL/GenBank/DDBJ whole genome shotgun (WGS) entry which is preliminary data.</text>
</comment>
<evidence type="ECO:0000313" key="3">
    <source>
        <dbReference type="EMBL" id="MDA0164677.1"/>
    </source>
</evidence>
<dbReference type="EMBL" id="JAPDOD010000036">
    <property type="protein sequence ID" value="MDA0164677.1"/>
    <property type="molecule type" value="Genomic_DNA"/>
</dbReference>
<feature type="domain" description="AbiEi antitoxin N-terminal" evidence="2">
    <location>
        <begin position="2"/>
        <end position="43"/>
    </location>
</feature>